<sequence length="159" mass="17018">MEALQDVLRENAGLRGLLRALHVDDEAQNRYISSASEKDRVAPPAVALDLPAGLECWENSHVGGSDSPDLTTVAQQSWNTHSWQPASWLSLANNLPDFPATSLDDMCLAAGLRPSTESITNAASTLPDLQMQTRIPAPSEATTSRGGAVHHKSAHKSRA</sequence>
<evidence type="ECO:0000313" key="3">
    <source>
        <dbReference type="Proteomes" id="UP001274830"/>
    </source>
</evidence>
<name>A0AAE0WI03_9PEZI</name>
<dbReference type="AlphaFoldDB" id="A0AAE0WI03"/>
<evidence type="ECO:0000313" key="2">
    <source>
        <dbReference type="EMBL" id="KAK3669715.1"/>
    </source>
</evidence>
<keyword evidence="3" id="KW-1185">Reference proteome</keyword>
<dbReference type="EMBL" id="JAUTXT010000074">
    <property type="protein sequence ID" value="KAK3669715.1"/>
    <property type="molecule type" value="Genomic_DNA"/>
</dbReference>
<comment type="caution">
    <text evidence="2">The sequence shown here is derived from an EMBL/GenBank/DDBJ whole genome shotgun (WGS) entry which is preliminary data.</text>
</comment>
<gene>
    <name evidence="2" type="ORF">LTR78_010398</name>
</gene>
<feature type="compositionally biased region" description="Basic residues" evidence="1">
    <location>
        <begin position="148"/>
        <end position="159"/>
    </location>
</feature>
<dbReference type="Proteomes" id="UP001274830">
    <property type="component" value="Unassembled WGS sequence"/>
</dbReference>
<proteinExistence type="predicted"/>
<reference evidence="2" key="1">
    <citation type="submission" date="2023-07" db="EMBL/GenBank/DDBJ databases">
        <title>Black Yeasts Isolated from many extreme environments.</title>
        <authorList>
            <person name="Coleine C."/>
            <person name="Stajich J.E."/>
            <person name="Selbmann L."/>
        </authorList>
    </citation>
    <scope>NUCLEOTIDE SEQUENCE</scope>
    <source>
        <strain evidence="2">CCFEE 5485</strain>
    </source>
</reference>
<feature type="region of interest" description="Disordered" evidence="1">
    <location>
        <begin position="131"/>
        <end position="159"/>
    </location>
</feature>
<accession>A0AAE0WI03</accession>
<protein>
    <submittedName>
        <fullName evidence="2">Uncharacterized protein</fullName>
    </submittedName>
</protein>
<evidence type="ECO:0000256" key="1">
    <source>
        <dbReference type="SAM" id="MobiDB-lite"/>
    </source>
</evidence>
<organism evidence="2 3">
    <name type="scientific">Recurvomyces mirabilis</name>
    <dbReference type="NCBI Taxonomy" id="574656"/>
    <lineage>
        <taxon>Eukaryota</taxon>
        <taxon>Fungi</taxon>
        <taxon>Dikarya</taxon>
        <taxon>Ascomycota</taxon>
        <taxon>Pezizomycotina</taxon>
        <taxon>Dothideomycetes</taxon>
        <taxon>Dothideomycetidae</taxon>
        <taxon>Mycosphaerellales</taxon>
        <taxon>Teratosphaeriaceae</taxon>
        <taxon>Recurvomyces</taxon>
    </lineage>
</organism>